<accession>A0A9P6CCL6</accession>
<feature type="non-terminal residue" evidence="2">
    <location>
        <position position="100"/>
    </location>
</feature>
<evidence type="ECO:0000259" key="1">
    <source>
        <dbReference type="Pfam" id="PF12776"/>
    </source>
</evidence>
<name>A0A9P6CCL6_9AGAR</name>
<dbReference type="Proteomes" id="UP000807353">
    <property type="component" value="Unassembled WGS sequence"/>
</dbReference>
<evidence type="ECO:0000313" key="3">
    <source>
        <dbReference type="Proteomes" id="UP000807353"/>
    </source>
</evidence>
<organism evidence="2 3">
    <name type="scientific">Collybia nuda</name>
    <dbReference type="NCBI Taxonomy" id="64659"/>
    <lineage>
        <taxon>Eukaryota</taxon>
        <taxon>Fungi</taxon>
        <taxon>Dikarya</taxon>
        <taxon>Basidiomycota</taxon>
        <taxon>Agaricomycotina</taxon>
        <taxon>Agaricomycetes</taxon>
        <taxon>Agaricomycetidae</taxon>
        <taxon>Agaricales</taxon>
        <taxon>Tricholomatineae</taxon>
        <taxon>Clitocybaceae</taxon>
        <taxon>Collybia</taxon>
    </lineage>
</organism>
<keyword evidence="3" id="KW-1185">Reference proteome</keyword>
<gene>
    <name evidence="2" type="ORF">BDZ94DRAFT_1135381</name>
</gene>
<dbReference type="AlphaFoldDB" id="A0A9P6CCL6"/>
<proteinExistence type="predicted"/>
<dbReference type="EMBL" id="MU150447">
    <property type="protein sequence ID" value="KAF9456204.1"/>
    <property type="molecule type" value="Genomic_DNA"/>
</dbReference>
<reference evidence="2" key="1">
    <citation type="submission" date="2020-11" db="EMBL/GenBank/DDBJ databases">
        <authorList>
            <consortium name="DOE Joint Genome Institute"/>
            <person name="Ahrendt S."/>
            <person name="Riley R."/>
            <person name="Andreopoulos W."/>
            <person name="Labutti K."/>
            <person name="Pangilinan J."/>
            <person name="Ruiz-Duenas F.J."/>
            <person name="Barrasa J.M."/>
            <person name="Sanchez-Garcia M."/>
            <person name="Camarero S."/>
            <person name="Miyauchi S."/>
            <person name="Serrano A."/>
            <person name="Linde D."/>
            <person name="Babiker R."/>
            <person name="Drula E."/>
            <person name="Ayuso-Fernandez I."/>
            <person name="Pacheco R."/>
            <person name="Padilla G."/>
            <person name="Ferreira P."/>
            <person name="Barriuso J."/>
            <person name="Kellner H."/>
            <person name="Castanera R."/>
            <person name="Alfaro M."/>
            <person name="Ramirez L."/>
            <person name="Pisabarro A.G."/>
            <person name="Kuo A."/>
            <person name="Tritt A."/>
            <person name="Lipzen A."/>
            <person name="He G."/>
            <person name="Yan M."/>
            <person name="Ng V."/>
            <person name="Cullen D."/>
            <person name="Martin F."/>
            <person name="Rosso M.-N."/>
            <person name="Henrissat B."/>
            <person name="Hibbett D."/>
            <person name="Martinez A.T."/>
            <person name="Grigoriev I.V."/>
        </authorList>
    </citation>
    <scope>NUCLEOTIDE SEQUENCE</scope>
    <source>
        <strain evidence="2">CBS 247.69</strain>
    </source>
</reference>
<dbReference type="PANTHER" id="PTHR47072:SF4">
    <property type="entry name" value="MYB_SANT-LIKE DOMAIN-CONTAINING PROTEIN"/>
    <property type="match status" value="1"/>
</dbReference>
<feature type="domain" description="Myb/SANT-like" evidence="1">
    <location>
        <begin position="4"/>
        <end position="75"/>
    </location>
</feature>
<evidence type="ECO:0000313" key="2">
    <source>
        <dbReference type="EMBL" id="KAF9456204.1"/>
    </source>
</evidence>
<protein>
    <recommendedName>
        <fullName evidence="1">Myb/SANT-like domain-containing protein</fullName>
    </recommendedName>
</protein>
<sequence>SNSNWHKLAWTATEARLAGSEEHSGGSPKTVSRCMNRWGALKKDYREVKIVLGKSGFGWDAQNNIATAKDSVWEDLIKKHPTLSRWRKTPFPYFHKMADL</sequence>
<feature type="non-terminal residue" evidence="2">
    <location>
        <position position="1"/>
    </location>
</feature>
<dbReference type="Pfam" id="PF12776">
    <property type="entry name" value="Myb_DNA-bind_3"/>
    <property type="match status" value="1"/>
</dbReference>
<dbReference type="InterPro" id="IPR024752">
    <property type="entry name" value="Myb/SANT-like_dom"/>
</dbReference>
<dbReference type="PANTHER" id="PTHR47072">
    <property type="match status" value="1"/>
</dbReference>
<dbReference type="OrthoDB" id="76215at2759"/>
<comment type="caution">
    <text evidence="2">The sequence shown here is derived from an EMBL/GenBank/DDBJ whole genome shotgun (WGS) entry which is preliminary data.</text>
</comment>